<protein>
    <submittedName>
        <fullName evidence="2">MerC domain-containing protein</fullName>
    </submittedName>
</protein>
<comment type="caution">
    <text evidence="2">The sequence shown here is derived from an EMBL/GenBank/DDBJ whole genome shotgun (WGS) entry which is preliminary data.</text>
</comment>
<evidence type="ECO:0000313" key="3">
    <source>
        <dbReference type="Proteomes" id="UP000267469"/>
    </source>
</evidence>
<dbReference type="OrthoDB" id="5966279at2"/>
<evidence type="ECO:0000256" key="1">
    <source>
        <dbReference type="SAM" id="Phobius"/>
    </source>
</evidence>
<dbReference type="GO" id="GO:0016020">
    <property type="term" value="C:membrane"/>
    <property type="evidence" value="ECO:0007669"/>
    <property type="project" value="InterPro"/>
</dbReference>
<feature type="transmembrane region" description="Helical" evidence="1">
    <location>
        <begin position="98"/>
        <end position="116"/>
    </location>
</feature>
<dbReference type="AlphaFoldDB" id="A0A3N0DYI2"/>
<dbReference type="EMBL" id="RJTM01000128">
    <property type="protein sequence ID" value="RNL80670.1"/>
    <property type="molecule type" value="Genomic_DNA"/>
</dbReference>
<feature type="transmembrane region" description="Helical" evidence="1">
    <location>
        <begin position="122"/>
        <end position="140"/>
    </location>
</feature>
<sequence length="150" mass="17232">MQFGSIYIFLTYICNKVAFMDSNKVGYRYWYDYLGFSASLLCAVHCAVFPIIITFSTLGGLAFLADPIIEWGFIGTGLILAVLSLWPSYTRYHHKKRPLILAVSGFILIALSRFEIHELWEAVLTPVGALGIAMAHYYNWKYLKKFRHKH</sequence>
<dbReference type="Pfam" id="PF03203">
    <property type="entry name" value="MerC"/>
    <property type="match status" value="1"/>
</dbReference>
<keyword evidence="1" id="KW-0812">Transmembrane</keyword>
<dbReference type="GO" id="GO:0015097">
    <property type="term" value="F:mercury ion transmembrane transporter activity"/>
    <property type="evidence" value="ECO:0007669"/>
    <property type="project" value="InterPro"/>
</dbReference>
<dbReference type="Proteomes" id="UP000267469">
    <property type="component" value="Unassembled WGS sequence"/>
</dbReference>
<dbReference type="InterPro" id="IPR004891">
    <property type="entry name" value="Mercury-R_MerC"/>
</dbReference>
<feature type="transmembrane region" description="Helical" evidence="1">
    <location>
        <begin position="68"/>
        <end position="86"/>
    </location>
</feature>
<feature type="transmembrane region" description="Helical" evidence="1">
    <location>
        <begin position="33"/>
        <end position="56"/>
    </location>
</feature>
<evidence type="ECO:0000313" key="2">
    <source>
        <dbReference type="EMBL" id="RNL80670.1"/>
    </source>
</evidence>
<keyword evidence="1" id="KW-0472">Membrane</keyword>
<proteinExistence type="predicted"/>
<organism evidence="2 3">
    <name type="scientific">Sinomicrobium pectinilyticum</name>
    <dbReference type="NCBI Taxonomy" id="1084421"/>
    <lineage>
        <taxon>Bacteria</taxon>
        <taxon>Pseudomonadati</taxon>
        <taxon>Bacteroidota</taxon>
        <taxon>Flavobacteriia</taxon>
        <taxon>Flavobacteriales</taxon>
        <taxon>Flavobacteriaceae</taxon>
        <taxon>Sinomicrobium</taxon>
    </lineage>
</organism>
<reference evidence="2 3" key="1">
    <citation type="submission" date="2018-10" db="EMBL/GenBank/DDBJ databases">
        <title>Sinomicrobium pectinilyticum sp. nov., a pectinase-producing bacterium isolated from alkaline and saline soil, and emended description of the genus Sinomicrobium.</title>
        <authorList>
            <person name="Cheng B."/>
            <person name="Li C."/>
            <person name="Lai Q."/>
            <person name="Du M."/>
            <person name="Shao Z."/>
            <person name="Xu P."/>
            <person name="Yang C."/>
        </authorList>
    </citation>
    <scope>NUCLEOTIDE SEQUENCE [LARGE SCALE GENOMIC DNA]</scope>
    <source>
        <strain evidence="2 3">5DNS001</strain>
    </source>
</reference>
<accession>A0A3N0DYI2</accession>
<keyword evidence="3" id="KW-1185">Reference proteome</keyword>
<keyword evidence="1" id="KW-1133">Transmembrane helix</keyword>
<gene>
    <name evidence="2" type="ORF">ED312_19020</name>
</gene>
<name>A0A3N0DYI2_SINP1</name>